<dbReference type="EMBL" id="JAFBER010000005">
    <property type="protein sequence ID" value="MBM7644897.1"/>
    <property type="molecule type" value="Genomic_DNA"/>
</dbReference>
<sequence>MLKKEPENRESEIDYPDIREIEHKTPHPGPEKFKNLNDISYSPGENTDLNEHAQG</sequence>
<evidence type="ECO:0000256" key="1">
    <source>
        <dbReference type="SAM" id="MobiDB-lite"/>
    </source>
</evidence>
<feature type="compositionally biased region" description="Basic and acidic residues" evidence="1">
    <location>
        <begin position="1"/>
        <end position="35"/>
    </location>
</feature>
<dbReference type="Proteomes" id="UP000808914">
    <property type="component" value="Unassembled WGS sequence"/>
</dbReference>
<protein>
    <submittedName>
        <fullName evidence="2">Uncharacterized protein</fullName>
    </submittedName>
</protein>
<name>A0ABS2PXZ2_9BACL</name>
<dbReference type="RefSeq" id="WP_205002853.1">
    <property type="nucleotide sequence ID" value="NZ_JAFBER010000005.1"/>
</dbReference>
<reference evidence="2 3" key="1">
    <citation type="submission" date="2021-01" db="EMBL/GenBank/DDBJ databases">
        <title>Genomic Encyclopedia of Type Strains, Phase IV (KMG-IV): sequencing the most valuable type-strain genomes for metagenomic binning, comparative biology and taxonomic classification.</title>
        <authorList>
            <person name="Goeker M."/>
        </authorList>
    </citation>
    <scope>NUCLEOTIDE SEQUENCE [LARGE SCALE GENOMIC DNA]</scope>
    <source>
        <strain evidence="2 3">DSM 28236</strain>
    </source>
</reference>
<organism evidence="2 3">
    <name type="scientific">Scopulibacillus daqui</name>
    <dbReference type="NCBI Taxonomy" id="1469162"/>
    <lineage>
        <taxon>Bacteria</taxon>
        <taxon>Bacillati</taxon>
        <taxon>Bacillota</taxon>
        <taxon>Bacilli</taxon>
        <taxon>Bacillales</taxon>
        <taxon>Sporolactobacillaceae</taxon>
        <taxon>Scopulibacillus</taxon>
    </lineage>
</organism>
<feature type="compositionally biased region" description="Polar residues" evidence="1">
    <location>
        <begin position="37"/>
        <end position="47"/>
    </location>
</feature>
<gene>
    <name evidence="2" type="ORF">JOD45_001106</name>
</gene>
<accession>A0ABS2PXZ2</accession>
<proteinExistence type="predicted"/>
<evidence type="ECO:0000313" key="2">
    <source>
        <dbReference type="EMBL" id="MBM7644897.1"/>
    </source>
</evidence>
<feature type="region of interest" description="Disordered" evidence="1">
    <location>
        <begin position="1"/>
        <end position="55"/>
    </location>
</feature>
<comment type="caution">
    <text evidence="2">The sequence shown here is derived from an EMBL/GenBank/DDBJ whole genome shotgun (WGS) entry which is preliminary data.</text>
</comment>
<keyword evidence="3" id="KW-1185">Reference proteome</keyword>
<evidence type="ECO:0000313" key="3">
    <source>
        <dbReference type="Proteomes" id="UP000808914"/>
    </source>
</evidence>